<dbReference type="GO" id="GO:0016787">
    <property type="term" value="F:hydrolase activity"/>
    <property type="evidence" value="ECO:0007669"/>
    <property type="project" value="UniProtKB-KW"/>
</dbReference>
<dbReference type="NCBIfam" id="NF011984">
    <property type="entry name" value="PRK15446.1-5"/>
    <property type="match status" value="1"/>
</dbReference>
<evidence type="ECO:0000259" key="1">
    <source>
        <dbReference type="Pfam" id="PF07969"/>
    </source>
</evidence>
<dbReference type="InterPro" id="IPR011059">
    <property type="entry name" value="Metal-dep_hydrolase_composite"/>
</dbReference>
<dbReference type="GO" id="GO:0016853">
    <property type="term" value="F:isomerase activity"/>
    <property type="evidence" value="ECO:0007669"/>
    <property type="project" value="UniProtKB-KW"/>
</dbReference>
<dbReference type="Proteomes" id="UP001336020">
    <property type="component" value="Unassembled WGS sequence"/>
</dbReference>
<dbReference type="SUPFAM" id="SSF51338">
    <property type="entry name" value="Composite domain of metallo-dependent hydrolases"/>
    <property type="match status" value="1"/>
</dbReference>
<dbReference type="SUPFAM" id="SSF51556">
    <property type="entry name" value="Metallo-dependent hydrolases"/>
    <property type="match status" value="1"/>
</dbReference>
<keyword evidence="3" id="KW-1185">Reference proteome</keyword>
<dbReference type="Pfam" id="PF07969">
    <property type="entry name" value="Amidohydro_3"/>
    <property type="match status" value="1"/>
</dbReference>
<dbReference type="EMBL" id="JAUTXY010000002">
    <property type="protein sequence ID" value="MEE2057142.1"/>
    <property type="molecule type" value="Genomic_DNA"/>
</dbReference>
<dbReference type="PIRSF" id="PIRSF038971">
    <property type="entry name" value="PhnM"/>
    <property type="match status" value="1"/>
</dbReference>
<dbReference type="Gene3D" id="2.30.40.10">
    <property type="entry name" value="Urease, subunit C, domain 1"/>
    <property type="match status" value="1"/>
</dbReference>
<dbReference type="InterPro" id="IPR051781">
    <property type="entry name" value="Metallo-dep_Hydrolase"/>
</dbReference>
<reference evidence="2 3" key="1">
    <citation type="submission" date="2023-07" db="EMBL/GenBank/DDBJ databases">
        <authorList>
            <person name="Girao M."/>
            <person name="Carvalho M.F."/>
        </authorList>
    </citation>
    <scope>NUCLEOTIDE SEQUENCE [LARGE SCALE GENOMIC DNA]</scope>
    <source>
        <strain evidence="2 3">YIM65754</strain>
    </source>
</reference>
<dbReference type="EC" id="3.6.1.63" evidence="2"/>
<feature type="domain" description="Amidohydrolase 3" evidence="1">
    <location>
        <begin position="275"/>
        <end position="394"/>
    </location>
</feature>
<dbReference type="PANTHER" id="PTHR43135">
    <property type="entry name" value="ALPHA-D-RIBOSE 1-METHYLPHOSPHONATE 5-TRIPHOSPHATE DIPHOSPHATASE"/>
    <property type="match status" value="1"/>
</dbReference>
<evidence type="ECO:0000313" key="2">
    <source>
        <dbReference type="EMBL" id="MEE2057142.1"/>
    </source>
</evidence>
<dbReference type="InterPro" id="IPR032466">
    <property type="entry name" value="Metal_Hydrolase"/>
</dbReference>
<dbReference type="RefSeq" id="WP_330132394.1">
    <property type="nucleotide sequence ID" value="NZ_JAUTXY010000002.1"/>
</dbReference>
<gene>
    <name evidence="2" type="ORF">Q7514_06330</name>
</gene>
<protein>
    <submittedName>
        <fullName evidence="2">Alpha-D-ribose 1-methylphosphonate 5-triphosphate diphosphatase</fullName>
        <ecNumber evidence="2">3.6.1.63</ecNumber>
    </submittedName>
</protein>
<accession>A0ABU7L718</accession>
<keyword evidence="2" id="KW-0413">Isomerase</keyword>
<dbReference type="InterPro" id="IPR012696">
    <property type="entry name" value="PhnM"/>
</dbReference>
<sequence>MTGTETAPTTDSWTLQSAPLNYVVGHVRAVLPDRILEDARIVVRDGRIEEVGPSTPGVRPDVDGGGLLCLPGLVDVHSDGLEKERLPRPGVELPWAFSLMSFEGKVRAAGVTTVFHGASFSDRATATTGRSVHVAQQMCESIEGWNMRDTDARLVDHHVLHRLDVRSAAGFKAMREEFDRLVAAGVVTAATPAVISHEDHTPGIGQYADRTYYENHIAGVRGISAEDARKVVDGLAAEREANAGVRDETMGWLAEQSRKGLARVFGHDPESAVEIADLAARGGNVAEFPTTVEAAREARDRGMSVVMGGPNVLRGRSHSGNVSAGELAELGLVTALASDYLPSSLLGAAFSLADGCMTLPAAVSLVTSGPATAVGLADRGALGTGQRADLVLVSLEHGHPVIRAVLRAS</sequence>
<organism evidence="2 3">
    <name type="scientific">Rhodococcus artemisiae</name>
    <dbReference type="NCBI Taxonomy" id="714159"/>
    <lineage>
        <taxon>Bacteria</taxon>
        <taxon>Bacillati</taxon>
        <taxon>Actinomycetota</taxon>
        <taxon>Actinomycetes</taxon>
        <taxon>Mycobacteriales</taxon>
        <taxon>Nocardiaceae</taxon>
        <taxon>Rhodococcus</taxon>
    </lineage>
</organism>
<dbReference type="Gene3D" id="3.20.20.140">
    <property type="entry name" value="Metal-dependent hydrolases"/>
    <property type="match status" value="2"/>
</dbReference>
<comment type="caution">
    <text evidence="2">The sequence shown here is derived from an EMBL/GenBank/DDBJ whole genome shotgun (WGS) entry which is preliminary data.</text>
</comment>
<evidence type="ECO:0000313" key="3">
    <source>
        <dbReference type="Proteomes" id="UP001336020"/>
    </source>
</evidence>
<dbReference type="InterPro" id="IPR013108">
    <property type="entry name" value="Amidohydro_3"/>
</dbReference>
<dbReference type="NCBIfam" id="NF011990">
    <property type="entry name" value="PRK15446.2-6"/>
    <property type="match status" value="1"/>
</dbReference>
<proteinExistence type="predicted"/>
<name>A0ABU7L718_9NOCA</name>
<keyword evidence="2" id="KW-0378">Hydrolase</keyword>
<dbReference type="PANTHER" id="PTHR43135:SF3">
    <property type="entry name" value="ALPHA-D-RIBOSE 1-METHYLPHOSPHONATE 5-TRIPHOSPHATE DIPHOSPHATASE"/>
    <property type="match status" value="1"/>
</dbReference>